<accession>A0A916Z2K6</accession>
<dbReference type="Gene3D" id="3.40.250.10">
    <property type="entry name" value="Rhodanese-like domain"/>
    <property type="match status" value="1"/>
</dbReference>
<name>A0A916Z2K6_9BACT</name>
<dbReference type="AlphaFoldDB" id="A0A916Z2K6"/>
<comment type="caution">
    <text evidence="2">The sequence shown here is derived from an EMBL/GenBank/DDBJ whole genome shotgun (WGS) entry which is preliminary data.</text>
</comment>
<dbReference type="InterPro" id="IPR036873">
    <property type="entry name" value="Rhodanese-like_dom_sf"/>
</dbReference>
<dbReference type="PANTHER" id="PTHR43031:SF17">
    <property type="entry name" value="SULFURTRANSFERASE YTWF-RELATED"/>
    <property type="match status" value="1"/>
</dbReference>
<protein>
    <recommendedName>
        <fullName evidence="1">Rhodanese domain-containing protein</fullName>
    </recommendedName>
</protein>
<dbReference type="PROSITE" id="PS50206">
    <property type="entry name" value="RHODANESE_3"/>
    <property type="match status" value="1"/>
</dbReference>
<keyword evidence="3" id="KW-1185">Reference proteome</keyword>
<evidence type="ECO:0000313" key="2">
    <source>
        <dbReference type="EMBL" id="GGD73209.1"/>
    </source>
</evidence>
<dbReference type="SUPFAM" id="SSF52821">
    <property type="entry name" value="Rhodanese/Cell cycle control phosphatase"/>
    <property type="match status" value="1"/>
</dbReference>
<reference evidence="2" key="1">
    <citation type="journal article" date="2014" name="Int. J. Syst. Evol. Microbiol.">
        <title>Complete genome sequence of Corynebacterium casei LMG S-19264T (=DSM 44701T), isolated from a smear-ripened cheese.</title>
        <authorList>
            <consortium name="US DOE Joint Genome Institute (JGI-PGF)"/>
            <person name="Walter F."/>
            <person name="Albersmeier A."/>
            <person name="Kalinowski J."/>
            <person name="Ruckert C."/>
        </authorList>
    </citation>
    <scope>NUCLEOTIDE SEQUENCE</scope>
    <source>
        <strain evidence="2">CGMCC 1.15958</strain>
    </source>
</reference>
<organism evidence="2 3">
    <name type="scientific">Emticicia aquatilis</name>
    <dbReference type="NCBI Taxonomy" id="1537369"/>
    <lineage>
        <taxon>Bacteria</taxon>
        <taxon>Pseudomonadati</taxon>
        <taxon>Bacteroidota</taxon>
        <taxon>Cytophagia</taxon>
        <taxon>Cytophagales</taxon>
        <taxon>Leadbetterellaceae</taxon>
        <taxon>Emticicia</taxon>
    </lineage>
</organism>
<dbReference type="Pfam" id="PF00581">
    <property type="entry name" value="Rhodanese"/>
    <property type="match status" value="1"/>
</dbReference>
<dbReference type="PANTHER" id="PTHR43031">
    <property type="entry name" value="FAD-DEPENDENT OXIDOREDUCTASE"/>
    <property type="match status" value="1"/>
</dbReference>
<dbReference type="Proteomes" id="UP000609064">
    <property type="component" value="Unassembled WGS sequence"/>
</dbReference>
<sequence length="102" mass="11609">MDKNFDITVEQLKELLEGETPINLFDVREEYEYEDDNLGAKLVPLGEIPDRLGEFEAVKGQDIYIHCRSGARSGKAKQFLISQGFENVHNVLGGIMAYRDME</sequence>
<dbReference type="EMBL" id="BMKK01000010">
    <property type="protein sequence ID" value="GGD73209.1"/>
    <property type="molecule type" value="Genomic_DNA"/>
</dbReference>
<gene>
    <name evidence="2" type="ORF">GCM10011514_41630</name>
</gene>
<dbReference type="RefSeq" id="WP_188769036.1">
    <property type="nucleotide sequence ID" value="NZ_BMKK01000010.1"/>
</dbReference>
<evidence type="ECO:0000313" key="3">
    <source>
        <dbReference type="Proteomes" id="UP000609064"/>
    </source>
</evidence>
<feature type="domain" description="Rhodanese" evidence="1">
    <location>
        <begin position="18"/>
        <end position="102"/>
    </location>
</feature>
<dbReference type="SMART" id="SM00450">
    <property type="entry name" value="RHOD"/>
    <property type="match status" value="1"/>
</dbReference>
<dbReference type="InterPro" id="IPR001763">
    <property type="entry name" value="Rhodanese-like_dom"/>
</dbReference>
<dbReference type="InterPro" id="IPR050229">
    <property type="entry name" value="GlpE_sulfurtransferase"/>
</dbReference>
<reference evidence="2" key="2">
    <citation type="submission" date="2020-09" db="EMBL/GenBank/DDBJ databases">
        <authorList>
            <person name="Sun Q."/>
            <person name="Zhou Y."/>
        </authorList>
    </citation>
    <scope>NUCLEOTIDE SEQUENCE</scope>
    <source>
        <strain evidence="2">CGMCC 1.15958</strain>
    </source>
</reference>
<dbReference type="CDD" id="cd00158">
    <property type="entry name" value="RHOD"/>
    <property type="match status" value="1"/>
</dbReference>
<proteinExistence type="predicted"/>
<evidence type="ECO:0000259" key="1">
    <source>
        <dbReference type="PROSITE" id="PS50206"/>
    </source>
</evidence>